<gene>
    <name evidence="2" type="ORF">I5677_07705</name>
</gene>
<sequence>MKVRIEINENNNDEDEVIIRCSKLEERIQRVYDTVMDIAKGSRHLILNKGNVEYYLPLDSILFFETSDNCISAHTVNDVYETTYRLYELEELLPGNFMRVSKSTIINLNHIYSISRNLTASSEIQFINSHKQVFVSRHYYKSLKFRLEEKRNRI</sequence>
<dbReference type="RefSeq" id="WP_197660992.1">
    <property type="nucleotide sequence ID" value="NZ_JAEAGR010000006.1"/>
</dbReference>
<dbReference type="PANTHER" id="PTHR37299:SF4">
    <property type="entry name" value="TRANSCRIPTIONAL REGULATOR"/>
    <property type="match status" value="1"/>
</dbReference>
<dbReference type="GO" id="GO:0003677">
    <property type="term" value="F:DNA binding"/>
    <property type="evidence" value="ECO:0007669"/>
    <property type="project" value="InterPro"/>
</dbReference>
<dbReference type="PANTHER" id="PTHR37299">
    <property type="entry name" value="TRANSCRIPTIONAL REGULATOR-RELATED"/>
    <property type="match status" value="1"/>
</dbReference>
<evidence type="ECO:0000313" key="2">
    <source>
        <dbReference type="EMBL" id="MBH1940769.1"/>
    </source>
</evidence>
<dbReference type="AlphaFoldDB" id="A0A8J7H257"/>
<keyword evidence="3" id="KW-1185">Reference proteome</keyword>
<reference evidence="2" key="1">
    <citation type="submission" date="2020-12" db="EMBL/GenBank/DDBJ databases">
        <title>M. sibirica DSM 26468T genome.</title>
        <authorList>
            <person name="Thieme N."/>
            <person name="Rettenmaier R."/>
            <person name="Zverlov V."/>
            <person name="Liebl W."/>
        </authorList>
    </citation>
    <scope>NUCLEOTIDE SEQUENCE</scope>
    <source>
        <strain evidence="2">DSM 26468</strain>
    </source>
</reference>
<dbReference type="PROSITE" id="PS50930">
    <property type="entry name" value="HTH_LYTTR"/>
    <property type="match status" value="1"/>
</dbReference>
<accession>A0A8J7H257</accession>
<dbReference type="EMBL" id="JAEAGR010000006">
    <property type="protein sequence ID" value="MBH1940769.1"/>
    <property type="molecule type" value="Genomic_DNA"/>
</dbReference>
<dbReference type="Proteomes" id="UP000623269">
    <property type="component" value="Unassembled WGS sequence"/>
</dbReference>
<dbReference type="Pfam" id="PF04397">
    <property type="entry name" value="LytTR"/>
    <property type="match status" value="1"/>
</dbReference>
<comment type="caution">
    <text evidence="2">The sequence shown here is derived from an EMBL/GenBank/DDBJ whole genome shotgun (WGS) entry which is preliminary data.</text>
</comment>
<feature type="domain" description="HTH LytTR-type" evidence="1">
    <location>
        <begin position="45"/>
        <end position="149"/>
    </location>
</feature>
<dbReference type="InterPro" id="IPR046947">
    <property type="entry name" value="LytR-like"/>
</dbReference>
<dbReference type="SMART" id="SM00850">
    <property type="entry name" value="LytTR"/>
    <property type="match status" value="1"/>
</dbReference>
<dbReference type="Gene3D" id="2.40.50.1020">
    <property type="entry name" value="LytTr DNA-binding domain"/>
    <property type="match status" value="1"/>
</dbReference>
<proteinExistence type="predicted"/>
<dbReference type="GO" id="GO:0000156">
    <property type="term" value="F:phosphorelay response regulator activity"/>
    <property type="evidence" value="ECO:0007669"/>
    <property type="project" value="InterPro"/>
</dbReference>
<evidence type="ECO:0000313" key="3">
    <source>
        <dbReference type="Proteomes" id="UP000623269"/>
    </source>
</evidence>
<organism evidence="2 3">
    <name type="scientific">Mobilitalea sibirica</name>
    <dbReference type="NCBI Taxonomy" id="1462919"/>
    <lineage>
        <taxon>Bacteria</taxon>
        <taxon>Bacillati</taxon>
        <taxon>Bacillota</taxon>
        <taxon>Clostridia</taxon>
        <taxon>Lachnospirales</taxon>
        <taxon>Lachnospiraceae</taxon>
        <taxon>Mobilitalea</taxon>
    </lineage>
</organism>
<protein>
    <submittedName>
        <fullName evidence="2">LytTR family transcriptional regulator</fullName>
    </submittedName>
</protein>
<dbReference type="InterPro" id="IPR007492">
    <property type="entry name" value="LytTR_DNA-bd_dom"/>
</dbReference>
<name>A0A8J7H257_9FIRM</name>
<evidence type="ECO:0000259" key="1">
    <source>
        <dbReference type="PROSITE" id="PS50930"/>
    </source>
</evidence>